<keyword evidence="2" id="KW-1185">Reference proteome</keyword>
<dbReference type="InterPro" id="IPR055315">
    <property type="entry name" value="Cramped-like"/>
</dbReference>
<evidence type="ECO:0000313" key="2">
    <source>
        <dbReference type="Proteomes" id="UP000467840"/>
    </source>
</evidence>
<dbReference type="GO" id="GO:0003682">
    <property type="term" value="F:chromatin binding"/>
    <property type="evidence" value="ECO:0007669"/>
    <property type="project" value="InterPro"/>
</dbReference>
<proteinExistence type="predicted"/>
<sequence length="522" mass="56794">MKITKKRMAKVVEATTKFKVCAGQPQVGKSINRTRGRCPKPTGKSEELLVKKDEHSLPCGSAEAYPPLLDKSKCYTETKERSPIPEQYPEQTLHTSAKVKLQLFPYDEVTRMGLEKDGYHPYLELTLSARKKISSVLKHLNNKWGGSSIANGEPILFPYTLSEDLASYRWTLNDDGLTAGDVYVSIGRPSIFRLRYGWFSNCENKLSGAPSVSTPFEVCLQSQGIQKGGSSNMESILGKEKQMEVTSEELKAAVSVADKTTLNGLTEPMCNEVKMHLGMGQSSCLWDDSLTNISIGGLLSEASLQGKFSNCDPKSDGSNAGLQPSQLISDSFDAFIMAQVNHSQAPKPPSHGSSSSILDAEDTCHAFPFQKFSSSGKDGSAYARTCSQDAVSKSFKQPITSEVNIQSGLPQGHGCQESKTDLSLCCQFYNDESSLGLSGIKWTDSLGPFDLGLSSSKRIISGDSLSISRVGYYLDSSALLLSHVTNTMKFIPSDALIYRAYVIFLGVDAYAAMPVNTTVVFN</sequence>
<evidence type="ECO:0000313" key="1">
    <source>
        <dbReference type="EMBL" id="KAF2293137.1"/>
    </source>
</evidence>
<name>A0A6A6KWX0_HEVBR</name>
<dbReference type="PANTHER" id="PTHR21677">
    <property type="entry name" value="CRAMPED PROTEIN"/>
    <property type="match status" value="1"/>
</dbReference>
<dbReference type="GO" id="GO:0007389">
    <property type="term" value="P:pattern specification process"/>
    <property type="evidence" value="ECO:0007669"/>
    <property type="project" value="TreeGrafter"/>
</dbReference>
<dbReference type="EMBL" id="JAAGAX010000014">
    <property type="protein sequence ID" value="KAF2293137.1"/>
    <property type="molecule type" value="Genomic_DNA"/>
</dbReference>
<organism evidence="1 2">
    <name type="scientific">Hevea brasiliensis</name>
    <name type="common">Para rubber tree</name>
    <name type="synonym">Siphonia brasiliensis</name>
    <dbReference type="NCBI Taxonomy" id="3981"/>
    <lineage>
        <taxon>Eukaryota</taxon>
        <taxon>Viridiplantae</taxon>
        <taxon>Streptophyta</taxon>
        <taxon>Embryophyta</taxon>
        <taxon>Tracheophyta</taxon>
        <taxon>Spermatophyta</taxon>
        <taxon>Magnoliopsida</taxon>
        <taxon>eudicotyledons</taxon>
        <taxon>Gunneridae</taxon>
        <taxon>Pentapetalae</taxon>
        <taxon>rosids</taxon>
        <taxon>fabids</taxon>
        <taxon>Malpighiales</taxon>
        <taxon>Euphorbiaceae</taxon>
        <taxon>Crotonoideae</taxon>
        <taxon>Micrandreae</taxon>
        <taxon>Hevea</taxon>
    </lineage>
</organism>
<comment type="caution">
    <text evidence="1">The sequence shown here is derived from an EMBL/GenBank/DDBJ whole genome shotgun (WGS) entry which is preliminary data.</text>
</comment>
<dbReference type="AlphaFoldDB" id="A0A6A6KWX0"/>
<dbReference type="GO" id="GO:0005634">
    <property type="term" value="C:nucleus"/>
    <property type="evidence" value="ECO:0007669"/>
    <property type="project" value="TreeGrafter"/>
</dbReference>
<dbReference type="Proteomes" id="UP000467840">
    <property type="component" value="Chromosome 13"/>
</dbReference>
<reference evidence="1 2" key="1">
    <citation type="journal article" date="2020" name="Mol. Plant">
        <title>The Chromosome-Based Rubber Tree Genome Provides New Insights into Spurge Genome Evolution and Rubber Biosynthesis.</title>
        <authorList>
            <person name="Liu J."/>
            <person name="Shi C."/>
            <person name="Shi C.C."/>
            <person name="Li W."/>
            <person name="Zhang Q.J."/>
            <person name="Zhang Y."/>
            <person name="Li K."/>
            <person name="Lu H.F."/>
            <person name="Shi C."/>
            <person name="Zhu S.T."/>
            <person name="Xiao Z.Y."/>
            <person name="Nan H."/>
            <person name="Yue Y."/>
            <person name="Zhu X.G."/>
            <person name="Wu Y."/>
            <person name="Hong X.N."/>
            <person name="Fan G.Y."/>
            <person name="Tong Y."/>
            <person name="Zhang D."/>
            <person name="Mao C.L."/>
            <person name="Liu Y.L."/>
            <person name="Hao S.J."/>
            <person name="Liu W.Q."/>
            <person name="Lv M.Q."/>
            <person name="Zhang H.B."/>
            <person name="Liu Y."/>
            <person name="Hu-Tang G.R."/>
            <person name="Wang J.P."/>
            <person name="Wang J.H."/>
            <person name="Sun Y.H."/>
            <person name="Ni S.B."/>
            <person name="Chen W.B."/>
            <person name="Zhang X.C."/>
            <person name="Jiao Y.N."/>
            <person name="Eichler E.E."/>
            <person name="Li G.H."/>
            <person name="Liu X."/>
            <person name="Gao L.Z."/>
        </authorList>
    </citation>
    <scope>NUCLEOTIDE SEQUENCE [LARGE SCALE GENOMIC DNA]</scope>
    <source>
        <strain evidence="2">cv. GT1</strain>
        <tissue evidence="1">Leaf</tissue>
    </source>
</reference>
<protein>
    <recommendedName>
        <fullName evidence="3">TSL-kinase interacting protein 1</fullName>
    </recommendedName>
</protein>
<gene>
    <name evidence="1" type="ORF">GH714_037793</name>
</gene>
<dbReference type="PANTHER" id="PTHR21677:SF4">
    <property type="entry name" value="TSL-KINASE INTERACTING-LIKE PROTEIN"/>
    <property type="match status" value="1"/>
</dbReference>
<evidence type="ECO:0008006" key="3">
    <source>
        <dbReference type="Google" id="ProtNLM"/>
    </source>
</evidence>
<accession>A0A6A6KWX0</accession>